<protein>
    <submittedName>
        <fullName evidence="1">Uncharacterized protein</fullName>
    </submittedName>
</protein>
<organism evidence="1">
    <name type="scientific">marine metagenome</name>
    <dbReference type="NCBI Taxonomy" id="408172"/>
    <lineage>
        <taxon>unclassified sequences</taxon>
        <taxon>metagenomes</taxon>
        <taxon>ecological metagenomes</taxon>
    </lineage>
</organism>
<evidence type="ECO:0000313" key="1">
    <source>
        <dbReference type="EMBL" id="SVC73566.1"/>
    </source>
</evidence>
<dbReference type="InterPro" id="IPR035903">
    <property type="entry name" value="HesB-like_dom_sf"/>
</dbReference>
<name>A0A382PJZ2_9ZZZZ</name>
<gene>
    <name evidence="1" type="ORF">METZ01_LOCUS326420</name>
</gene>
<sequence>LFVDNAGTPKAETLLTYCREGSEDDTELYKFDKVNCYLDTRSIKFLHEARLHYDEESFGGSLTIKAPN</sequence>
<dbReference type="SUPFAM" id="SSF89360">
    <property type="entry name" value="HesB-like domain"/>
    <property type="match status" value="1"/>
</dbReference>
<feature type="non-terminal residue" evidence="1">
    <location>
        <position position="68"/>
    </location>
</feature>
<dbReference type="EMBL" id="UINC01107870">
    <property type="protein sequence ID" value="SVC73566.1"/>
    <property type="molecule type" value="Genomic_DNA"/>
</dbReference>
<dbReference type="Gene3D" id="2.60.300.12">
    <property type="entry name" value="HesB-like domain"/>
    <property type="match status" value="1"/>
</dbReference>
<reference evidence="1" key="1">
    <citation type="submission" date="2018-05" db="EMBL/GenBank/DDBJ databases">
        <authorList>
            <person name="Lanie J.A."/>
            <person name="Ng W.-L."/>
            <person name="Kazmierczak K.M."/>
            <person name="Andrzejewski T.M."/>
            <person name="Davidsen T.M."/>
            <person name="Wayne K.J."/>
            <person name="Tettelin H."/>
            <person name="Glass J.I."/>
            <person name="Rusch D."/>
            <person name="Podicherti R."/>
            <person name="Tsui H.-C.T."/>
            <person name="Winkler M.E."/>
        </authorList>
    </citation>
    <scope>NUCLEOTIDE SEQUENCE</scope>
</reference>
<accession>A0A382PJZ2</accession>
<proteinExistence type="predicted"/>
<dbReference type="AlphaFoldDB" id="A0A382PJZ2"/>
<feature type="non-terminal residue" evidence="1">
    <location>
        <position position="1"/>
    </location>
</feature>